<feature type="transmembrane region" description="Helical" evidence="1">
    <location>
        <begin position="69"/>
        <end position="87"/>
    </location>
</feature>
<dbReference type="Proteomes" id="UP000250245">
    <property type="component" value="Unassembled WGS sequence"/>
</dbReference>
<organism evidence="2 3">
    <name type="scientific">Mobiluncus curtisii</name>
    <dbReference type="NCBI Taxonomy" id="2051"/>
    <lineage>
        <taxon>Bacteria</taxon>
        <taxon>Bacillati</taxon>
        <taxon>Actinomycetota</taxon>
        <taxon>Actinomycetes</taxon>
        <taxon>Actinomycetales</taxon>
        <taxon>Actinomycetaceae</taxon>
        <taxon>Mobiluncus</taxon>
    </lineage>
</organism>
<dbReference type="OMA" id="GRASWVW"/>
<keyword evidence="1" id="KW-0472">Membrane</keyword>
<feature type="transmembrane region" description="Helical" evidence="1">
    <location>
        <begin position="94"/>
        <end position="110"/>
    </location>
</feature>
<evidence type="ECO:0000313" key="2">
    <source>
        <dbReference type="EMBL" id="SQB64469.1"/>
    </source>
</evidence>
<keyword evidence="1" id="KW-0812">Transmembrane</keyword>
<evidence type="ECO:0000313" key="3">
    <source>
        <dbReference type="Proteomes" id="UP000250245"/>
    </source>
</evidence>
<reference evidence="2 3" key="1">
    <citation type="submission" date="2018-06" db="EMBL/GenBank/DDBJ databases">
        <authorList>
            <consortium name="Pathogen Informatics"/>
            <person name="Doyle S."/>
        </authorList>
    </citation>
    <scope>NUCLEOTIDE SEQUENCE [LARGE SCALE GENOMIC DNA]</scope>
    <source>
        <strain evidence="2 3">NCTC11820</strain>
    </source>
</reference>
<dbReference type="AlphaFoldDB" id="A0A2X3ANC6"/>
<protein>
    <submittedName>
        <fullName evidence="2">Protein of uncharacterized function (DUF3159)</fullName>
    </submittedName>
</protein>
<accession>A0A2X3ANC6</accession>
<feature type="transmembrane region" description="Helical" evidence="1">
    <location>
        <begin position="122"/>
        <end position="148"/>
    </location>
</feature>
<keyword evidence="1" id="KW-1133">Transmembrane helix</keyword>
<feature type="transmembrane region" description="Helical" evidence="1">
    <location>
        <begin position="199"/>
        <end position="223"/>
    </location>
</feature>
<sequence length="253" mass="27361">MSKENDQEAIIAGLNDFKDTLGRNMGGKLDAEEFSLRQAVGGWRGIIESIGPTLVFVVAFVAGCDVLKAGAISLGFAVGLIIARLIGHSSIMQAFAGFWVVIIGVLWAMFSGKGENYFLLSLIINAVYATVILVSILVRFPVIGLLVGWFRAQGLRWRTNPRLKADKQAYYAVTVIWLGVFTLRLAVKTPLYLGGNVPWLGTFQILLGVPLFAVALYLSWLLLRRTHGKFLDSGLAGVGSSDTDAAHTPDSAC</sequence>
<dbReference type="InterPro" id="IPR016566">
    <property type="entry name" value="UCP010219"/>
</dbReference>
<feature type="transmembrane region" description="Helical" evidence="1">
    <location>
        <begin position="45"/>
        <end position="63"/>
    </location>
</feature>
<dbReference type="Pfam" id="PF11361">
    <property type="entry name" value="DUF3159"/>
    <property type="match status" value="1"/>
</dbReference>
<name>A0A2X3ANC6_9ACTO</name>
<dbReference type="EMBL" id="UASJ01000001">
    <property type="protein sequence ID" value="SQB64469.1"/>
    <property type="molecule type" value="Genomic_DNA"/>
</dbReference>
<gene>
    <name evidence="2" type="ORF">NCTC11820_00813</name>
</gene>
<feature type="transmembrane region" description="Helical" evidence="1">
    <location>
        <begin position="169"/>
        <end position="187"/>
    </location>
</feature>
<evidence type="ECO:0000256" key="1">
    <source>
        <dbReference type="SAM" id="Phobius"/>
    </source>
</evidence>
<proteinExistence type="predicted"/>